<reference evidence="2 3" key="1">
    <citation type="submission" date="2019-12" db="EMBL/GenBank/DDBJ databases">
        <title>Draft Genome Sequences of Six Type Strains of the Genus Massilia.</title>
        <authorList>
            <person name="Miess H."/>
            <person name="Frediansyah A."/>
            <person name="Goeker M."/>
            <person name="Gross H."/>
        </authorList>
    </citation>
    <scope>NUCLEOTIDE SEQUENCE [LARGE SCALE GENOMIC DNA]</scope>
    <source>
        <strain evidence="2 3">DSM 26639</strain>
    </source>
</reference>
<evidence type="ECO:0000313" key="2">
    <source>
        <dbReference type="EMBL" id="QGZ40579.1"/>
    </source>
</evidence>
<evidence type="ECO:0000313" key="3">
    <source>
        <dbReference type="Proteomes" id="UP000437862"/>
    </source>
</evidence>
<keyword evidence="3" id="KW-1185">Reference proteome</keyword>
<dbReference type="InterPro" id="IPR029044">
    <property type="entry name" value="Nucleotide-diphossugar_trans"/>
</dbReference>
<accession>A0ABX6FUK5</accession>
<dbReference type="SUPFAM" id="SSF53448">
    <property type="entry name" value="Nucleotide-diphospho-sugar transferases"/>
    <property type="match status" value="1"/>
</dbReference>
<organism evidence="2 3">
    <name type="scientific">Pseudoduganella flava</name>
    <dbReference type="NCBI Taxonomy" id="871742"/>
    <lineage>
        <taxon>Bacteria</taxon>
        <taxon>Pseudomonadati</taxon>
        <taxon>Pseudomonadota</taxon>
        <taxon>Betaproteobacteria</taxon>
        <taxon>Burkholderiales</taxon>
        <taxon>Oxalobacteraceae</taxon>
        <taxon>Telluria group</taxon>
        <taxon>Pseudoduganella</taxon>
    </lineage>
</organism>
<dbReference type="EMBL" id="CP046904">
    <property type="protein sequence ID" value="QGZ40579.1"/>
    <property type="molecule type" value="Genomic_DNA"/>
</dbReference>
<feature type="domain" description="Glycosyltransferase 2-like" evidence="1">
    <location>
        <begin position="24"/>
        <end position="176"/>
    </location>
</feature>
<proteinExistence type="predicted"/>
<dbReference type="InterPro" id="IPR001173">
    <property type="entry name" value="Glyco_trans_2-like"/>
</dbReference>
<dbReference type="Gene3D" id="3.90.550.10">
    <property type="entry name" value="Spore Coat Polysaccharide Biosynthesis Protein SpsA, Chain A"/>
    <property type="match status" value="1"/>
</dbReference>
<gene>
    <name evidence="2" type="ORF">GO485_16945</name>
</gene>
<dbReference type="PANTHER" id="PTHR43685:SF2">
    <property type="entry name" value="GLYCOSYLTRANSFERASE 2-LIKE DOMAIN-CONTAINING PROTEIN"/>
    <property type="match status" value="1"/>
</dbReference>
<protein>
    <submittedName>
        <fullName evidence="2">Glycosyltransferase</fullName>
    </submittedName>
</protein>
<dbReference type="PANTHER" id="PTHR43685">
    <property type="entry name" value="GLYCOSYLTRANSFERASE"/>
    <property type="match status" value="1"/>
</dbReference>
<dbReference type="Proteomes" id="UP000437862">
    <property type="component" value="Chromosome"/>
</dbReference>
<sequence length="341" mass="38103">MTRGGTMQTIDRSARGGETVTVAVVIPYFQRRPGILARALRSVIAQTAHARLDVIVVDDGSPVPAADEVAQLPEAQRGAIRVIRQRNAGPAAARNNALDHVTPDTEFVAFLDSDDMWEPEHLANALRALDAGYDFYFADFYQLNQTVGAFERAGRIEPARHALLPGERHLHVYQADMQAQILGGNVIGTPTVVYRFRSLRTLRFREEFVYAGEDYLFWLDLSRMTDRIAFSSAREVVCGDGVNVFSGSGWGTEKSLIRLHYEMKYKKAIARLYPLTERQVKENRAAVLALRRSFVADVVHRVAHRKPFAGVMWKQLKVDAPSVLCFVPLAIGLVLRRGRAA</sequence>
<dbReference type="Pfam" id="PF00535">
    <property type="entry name" value="Glycos_transf_2"/>
    <property type="match status" value="1"/>
</dbReference>
<dbReference type="InterPro" id="IPR050834">
    <property type="entry name" value="Glycosyltransf_2"/>
</dbReference>
<name>A0ABX6FUK5_9BURK</name>
<dbReference type="CDD" id="cd00761">
    <property type="entry name" value="Glyco_tranf_GTA_type"/>
    <property type="match status" value="1"/>
</dbReference>
<evidence type="ECO:0000259" key="1">
    <source>
        <dbReference type="Pfam" id="PF00535"/>
    </source>
</evidence>